<dbReference type="InterPro" id="IPR050680">
    <property type="entry name" value="YpeA/RimI_acetyltransf"/>
</dbReference>
<keyword evidence="2" id="KW-0012">Acyltransferase</keyword>
<proteinExistence type="predicted"/>
<evidence type="ECO:0000259" key="3">
    <source>
        <dbReference type="PROSITE" id="PS51186"/>
    </source>
</evidence>
<dbReference type="SUPFAM" id="SSF55729">
    <property type="entry name" value="Acyl-CoA N-acyltransferases (Nat)"/>
    <property type="match status" value="1"/>
</dbReference>
<evidence type="ECO:0000313" key="5">
    <source>
        <dbReference type="Proteomes" id="UP000441586"/>
    </source>
</evidence>
<comment type="caution">
    <text evidence="4">The sequence shown here is derived from an EMBL/GenBank/DDBJ whole genome shotgun (WGS) entry which is preliminary data.</text>
</comment>
<dbReference type="EMBL" id="WSFO01000001">
    <property type="protein sequence ID" value="KAE9632421.1"/>
    <property type="molecule type" value="Genomic_DNA"/>
</dbReference>
<name>A0A6A4RN50_9RHOB</name>
<feature type="domain" description="N-acetyltransferase" evidence="3">
    <location>
        <begin position="6"/>
        <end position="166"/>
    </location>
</feature>
<gene>
    <name evidence="4" type="ORF">GP644_01190</name>
</gene>
<organism evidence="4 5">
    <name type="scientific">Parasedimentitalea maritima</name>
    <dbReference type="NCBI Taxonomy" id="2578117"/>
    <lineage>
        <taxon>Bacteria</taxon>
        <taxon>Pseudomonadati</taxon>
        <taxon>Pseudomonadota</taxon>
        <taxon>Alphaproteobacteria</taxon>
        <taxon>Rhodobacterales</taxon>
        <taxon>Paracoccaceae</taxon>
        <taxon>Parasedimentitalea</taxon>
    </lineage>
</organism>
<reference evidence="4 5" key="1">
    <citation type="submission" date="2019-12" db="EMBL/GenBank/DDBJ databases">
        <authorList>
            <person name="Zhang Y.-J."/>
        </authorList>
    </citation>
    <scope>NUCLEOTIDE SEQUENCE [LARGE SCALE GENOMIC DNA]</scope>
    <source>
        <strain evidence="4 5">H18S-6</strain>
    </source>
</reference>
<dbReference type="Pfam" id="PF00583">
    <property type="entry name" value="Acetyltransf_1"/>
    <property type="match status" value="1"/>
</dbReference>
<dbReference type="GO" id="GO:0016747">
    <property type="term" value="F:acyltransferase activity, transferring groups other than amino-acyl groups"/>
    <property type="evidence" value="ECO:0007669"/>
    <property type="project" value="InterPro"/>
</dbReference>
<evidence type="ECO:0000256" key="1">
    <source>
        <dbReference type="ARBA" id="ARBA00022679"/>
    </source>
</evidence>
<dbReference type="InterPro" id="IPR000182">
    <property type="entry name" value="GNAT_dom"/>
</dbReference>
<evidence type="ECO:0000313" key="4">
    <source>
        <dbReference type="EMBL" id="KAE9632421.1"/>
    </source>
</evidence>
<accession>A0A6A4RN50</accession>
<dbReference type="InterPro" id="IPR016181">
    <property type="entry name" value="Acyl_CoA_acyltransferase"/>
</dbReference>
<evidence type="ECO:0000256" key="2">
    <source>
        <dbReference type="ARBA" id="ARBA00023315"/>
    </source>
</evidence>
<dbReference type="Gene3D" id="3.40.630.30">
    <property type="match status" value="1"/>
</dbReference>
<keyword evidence="1 4" id="KW-0808">Transferase</keyword>
<dbReference type="AlphaFoldDB" id="A0A6A4RN50"/>
<dbReference type="PROSITE" id="PS51186">
    <property type="entry name" value="GNAT"/>
    <property type="match status" value="1"/>
</dbReference>
<protein>
    <submittedName>
        <fullName evidence="4">GNAT family N-acetyltransferase</fullName>
    </submittedName>
</protein>
<dbReference type="PANTHER" id="PTHR43420">
    <property type="entry name" value="ACETYLTRANSFERASE"/>
    <property type="match status" value="1"/>
</dbReference>
<sequence length="166" mass="18144">MGIEMIRLRKMQAGEFQDYLAYFIPDYAAEISTNYDVDPQAARVRAEQEVEADLGQGVDSPGQDLFCIAIDGARDALVVGYFWCKPGGNGGAVFISDFCILPPFRGKGYAKLALAALEAEYASAGHCDIRLRVAADNDRAQHLYQAAGFQATGINMRKPLAEERSE</sequence>
<dbReference type="Proteomes" id="UP000441586">
    <property type="component" value="Unassembled WGS sequence"/>
</dbReference>